<dbReference type="HOGENOM" id="CLU_060014_0_0_1"/>
<keyword evidence="4 8" id="KW-1133">Transmembrane helix</keyword>
<evidence type="ECO:0000256" key="4">
    <source>
        <dbReference type="ARBA" id="ARBA00022989"/>
    </source>
</evidence>
<dbReference type="GO" id="GO:0007165">
    <property type="term" value="P:signal transduction"/>
    <property type="evidence" value="ECO:0007669"/>
    <property type="project" value="UniProtKB-KW"/>
</dbReference>
<dbReference type="Pfam" id="PF08395">
    <property type="entry name" value="7tm_7"/>
    <property type="match status" value="1"/>
</dbReference>
<comment type="similarity">
    <text evidence="8">Belongs to the insect chemoreceptor superfamily. Gustatory receptor (GR) family.</text>
</comment>
<evidence type="ECO:0000256" key="5">
    <source>
        <dbReference type="ARBA" id="ARBA00023136"/>
    </source>
</evidence>
<keyword evidence="6 8" id="KW-0675">Receptor</keyword>
<evidence type="ECO:0000256" key="8">
    <source>
        <dbReference type="RuleBase" id="RU363108"/>
    </source>
</evidence>
<feature type="transmembrane region" description="Helical" evidence="8">
    <location>
        <begin position="34"/>
        <end position="53"/>
    </location>
</feature>
<feature type="transmembrane region" description="Helical" evidence="8">
    <location>
        <begin position="81"/>
        <end position="102"/>
    </location>
</feature>
<reference evidence="9" key="1">
    <citation type="submission" date="2007-09" db="EMBL/GenBank/DDBJ databases">
        <title>Characterization of Tribolium castaneum chemoreceptors.</title>
        <authorList>
            <person name="Abdel-latief M."/>
        </authorList>
    </citation>
    <scope>NUCLEOTIDE SEQUENCE</scope>
    <source>
        <tissue evidence="9">Gustatory organ</tissue>
    </source>
</reference>
<feature type="transmembrane region" description="Helical" evidence="8">
    <location>
        <begin position="332"/>
        <end position="350"/>
    </location>
</feature>
<sequence length="353" mass="41861">MDLNIIRRFFQVGKFLALTPTTLRDYSATPWQKNYTVLVFFFFTVGATAALQFCWSDYMSENPIALVLWIVTDITRYVHNLYIFISVMIFKRKLWFVLIANLKKTKFRIDYSEYKFLYCAFITSHVSFSIIMSCIIFICFQLDDWYTCLRYYFVEFVQIFTQFFYLSFAPIVLKMIFLRYQHFNKTLQTQKTWHQIKTGQLRLKQTVDTFCEIFGGTILLNIIYNSSKSLIYLNKLIKQTKSWSSGSPIVILMKLTQIGIIGLFWVGLIFWVIFLCDAIVSQNEEIRKNLYQMLQADPIFYENKQFEKFLKTVLSNGPEFSAVRFFSIDRSTIFQIMNSIVTFLIVVIQIKTD</sequence>
<evidence type="ECO:0000256" key="2">
    <source>
        <dbReference type="ARBA" id="ARBA00022475"/>
    </source>
</evidence>
<protein>
    <recommendedName>
        <fullName evidence="8">Gustatory receptor</fullName>
    </recommendedName>
</protein>
<name>B8PUN5_TRICA</name>
<evidence type="ECO:0000256" key="3">
    <source>
        <dbReference type="ARBA" id="ARBA00022692"/>
    </source>
</evidence>
<accession>B8PUN5</accession>
<feature type="transmembrane region" description="Helical" evidence="8">
    <location>
        <begin position="150"/>
        <end position="173"/>
    </location>
</feature>
<dbReference type="PANTHER" id="PTHR21143">
    <property type="entry name" value="INVERTEBRATE GUSTATORY RECEPTOR"/>
    <property type="match status" value="1"/>
</dbReference>
<organism evidence="9">
    <name type="scientific">Tribolium castaneum</name>
    <name type="common">Red flour beetle</name>
    <dbReference type="NCBI Taxonomy" id="7070"/>
    <lineage>
        <taxon>Eukaryota</taxon>
        <taxon>Metazoa</taxon>
        <taxon>Ecdysozoa</taxon>
        <taxon>Arthropoda</taxon>
        <taxon>Hexapoda</taxon>
        <taxon>Insecta</taxon>
        <taxon>Pterygota</taxon>
        <taxon>Neoptera</taxon>
        <taxon>Endopterygota</taxon>
        <taxon>Coleoptera</taxon>
        <taxon>Polyphaga</taxon>
        <taxon>Cucujiformia</taxon>
        <taxon>Tenebrionidae</taxon>
        <taxon>Tenebrionidae incertae sedis</taxon>
        <taxon>Tribolium</taxon>
    </lineage>
</organism>
<feature type="transmembrane region" description="Helical" evidence="8">
    <location>
        <begin position="258"/>
        <end position="280"/>
    </location>
</feature>
<dbReference type="EMBL" id="EU170081">
    <property type="protein sequence ID" value="ABY40606.1"/>
    <property type="molecule type" value="Genomic_DNA"/>
</dbReference>
<evidence type="ECO:0000256" key="1">
    <source>
        <dbReference type="ARBA" id="ARBA00004651"/>
    </source>
</evidence>
<gene>
    <name evidence="9" type="primary">Gr90</name>
</gene>
<dbReference type="AlphaFoldDB" id="B8PUN5"/>
<feature type="transmembrane region" description="Helical" evidence="8">
    <location>
        <begin position="114"/>
        <end position="138"/>
    </location>
</feature>
<proteinExistence type="inferred from homology"/>
<keyword evidence="2 8" id="KW-1003">Cell membrane</keyword>
<evidence type="ECO:0000256" key="6">
    <source>
        <dbReference type="ARBA" id="ARBA00023170"/>
    </source>
</evidence>
<comment type="caution">
    <text evidence="8">Lacks conserved residue(s) required for the propagation of feature annotation.</text>
</comment>
<keyword evidence="7 8" id="KW-0807">Transducer</keyword>
<evidence type="ECO:0000313" key="9">
    <source>
        <dbReference type="EMBL" id="ABY40606.1"/>
    </source>
</evidence>
<keyword evidence="5 8" id="KW-0472">Membrane</keyword>
<comment type="function">
    <text evidence="8">Gustatory receptor which mediates acceptance or avoidance behavior, depending on its substrates.</text>
</comment>
<keyword evidence="3 8" id="KW-0812">Transmembrane</keyword>
<dbReference type="GO" id="GO:0050909">
    <property type="term" value="P:sensory perception of taste"/>
    <property type="evidence" value="ECO:0007669"/>
    <property type="project" value="InterPro"/>
</dbReference>
<dbReference type="GO" id="GO:0005886">
    <property type="term" value="C:plasma membrane"/>
    <property type="evidence" value="ECO:0007669"/>
    <property type="project" value="UniProtKB-SubCell"/>
</dbReference>
<comment type="subcellular location">
    <subcellularLocation>
        <location evidence="1 8">Cell membrane</location>
        <topology evidence="1 8">Multi-pass membrane protein</topology>
    </subcellularLocation>
</comment>
<dbReference type="PANTHER" id="PTHR21143:SF104">
    <property type="entry name" value="GUSTATORY RECEPTOR 8A-RELATED"/>
    <property type="match status" value="1"/>
</dbReference>
<evidence type="ECO:0000256" key="7">
    <source>
        <dbReference type="ARBA" id="ARBA00023224"/>
    </source>
</evidence>
<dbReference type="InterPro" id="IPR013604">
    <property type="entry name" value="7TM_chemorcpt"/>
</dbReference>